<feature type="region of interest" description="Disordered" evidence="1">
    <location>
        <begin position="1"/>
        <end position="20"/>
    </location>
</feature>
<proteinExistence type="predicted"/>
<comment type="caution">
    <text evidence="2">The sequence shown here is derived from an EMBL/GenBank/DDBJ whole genome shotgun (WGS) entry which is preliminary data.</text>
</comment>
<organism evidence="2 3">
    <name type="scientific">Antrodiella citrinella</name>
    <dbReference type="NCBI Taxonomy" id="2447956"/>
    <lineage>
        <taxon>Eukaryota</taxon>
        <taxon>Fungi</taxon>
        <taxon>Dikarya</taxon>
        <taxon>Basidiomycota</taxon>
        <taxon>Agaricomycotina</taxon>
        <taxon>Agaricomycetes</taxon>
        <taxon>Polyporales</taxon>
        <taxon>Steccherinaceae</taxon>
        <taxon>Antrodiella</taxon>
    </lineage>
</organism>
<feature type="region of interest" description="Disordered" evidence="1">
    <location>
        <begin position="30"/>
        <end position="73"/>
    </location>
</feature>
<keyword evidence="3" id="KW-1185">Reference proteome</keyword>
<name>A0A4S4MQ02_9APHY</name>
<dbReference type="Proteomes" id="UP000308730">
    <property type="component" value="Unassembled WGS sequence"/>
</dbReference>
<gene>
    <name evidence="2" type="ORF">EUX98_g6752</name>
</gene>
<feature type="compositionally biased region" description="Basic and acidic residues" evidence="1">
    <location>
        <begin position="33"/>
        <end position="73"/>
    </location>
</feature>
<accession>A0A4S4MQ02</accession>
<evidence type="ECO:0000256" key="1">
    <source>
        <dbReference type="SAM" id="MobiDB-lite"/>
    </source>
</evidence>
<evidence type="ECO:0000313" key="3">
    <source>
        <dbReference type="Proteomes" id="UP000308730"/>
    </source>
</evidence>
<evidence type="ECO:0000313" key="2">
    <source>
        <dbReference type="EMBL" id="THH27437.1"/>
    </source>
</evidence>
<protein>
    <submittedName>
        <fullName evidence="2">Uncharacterized protein</fullName>
    </submittedName>
</protein>
<dbReference type="AlphaFoldDB" id="A0A4S4MQ02"/>
<sequence length="155" mass="18172">MNNIPGLRAERAAPPEPPVMTIESLYIAMQDMQQRHNQEKARYDEEKARSDEEKARYDEEKARSDEEKARSEEDIASLKKTVANLQANMTRFQPLVHNICRRSLLDMARLKILKLFPEYNNWSDLERNKSYDQIVIDIQSPHSANYGRPVSPRRE</sequence>
<reference evidence="2 3" key="1">
    <citation type="submission" date="2019-02" db="EMBL/GenBank/DDBJ databases">
        <title>Genome sequencing of the rare red list fungi Antrodiella citrinella (Flaviporus citrinellus).</title>
        <authorList>
            <person name="Buettner E."/>
            <person name="Kellner H."/>
        </authorList>
    </citation>
    <scope>NUCLEOTIDE SEQUENCE [LARGE SCALE GENOMIC DNA]</scope>
    <source>
        <strain evidence="2 3">DSM 108506</strain>
    </source>
</reference>
<dbReference type="EMBL" id="SGPM01000251">
    <property type="protein sequence ID" value="THH27437.1"/>
    <property type="molecule type" value="Genomic_DNA"/>
</dbReference>